<dbReference type="InterPro" id="IPR019554">
    <property type="entry name" value="Soluble_ligand-bd"/>
</dbReference>
<dbReference type="NCBIfam" id="TIGR00426">
    <property type="entry name" value="competence protein ComEA helix-hairpin-helix repeat region"/>
    <property type="match status" value="1"/>
</dbReference>
<organism evidence="3 4">
    <name type="scientific">Sinomonas cyclohexanicum</name>
    <name type="common">Corynebacterium cyclohexanicum</name>
    <dbReference type="NCBI Taxonomy" id="322009"/>
    <lineage>
        <taxon>Bacteria</taxon>
        <taxon>Bacillati</taxon>
        <taxon>Actinomycetota</taxon>
        <taxon>Actinomycetes</taxon>
        <taxon>Micrococcales</taxon>
        <taxon>Micrococcaceae</taxon>
        <taxon>Sinomonas</taxon>
    </lineage>
</organism>
<gene>
    <name evidence="3" type="ORF">SCMU_21550</name>
</gene>
<dbReference type="InterPro" id="IPR004509">
    <property type="entry name" value="Competence_ComEA_HhH"/>
</dbReference>
<dbReference type="Pfam" id="PF10531">
    <property type="entry name" value="SLBB"/>
    <property type="match status" value="1"/>
</dbReference>
<evidence type="ECO:0000256" key="1">
    <source>
        <dbReference type="SAM" id="MobiDB-lite"/>
    </source>
</evidence>
<evidence type="ECO:0000313" key="4">
    <source>
        <dbReference type="Proteomes" id="UP001319861"/>
    </source>
</evidence>
<dbReference type="InterPro" id="IPR003583">
    <property type="entry name" value="Hlx-hairpin-Hlx_DNA-bd_motif"/>
</dbReference>
<proteinExistence type="predicted"/>
<accession>A0ABM7PVT4</accession>
<keyword evidence="4" id="KW-1185">Reference proteome</keyword>
<dbReference type="InterPro" id="IPR051675">
    <property type="entry name" value="Endo/Exo/Phosphatase_dom_1"/>
</dbReference>
<feature type="domain" description="Helix-hairpin-helix DNA-binding motif class 1" evidence="2">
    <location>
        <begin position="271"/>
        <end position="290"/>
    </location>
</feature>
<protein>
    <recommendedName>
        <fullName evidence="2">Helix-hairpin-helix DNA-binding motif class 1 domain-containing protein</fullName>
    </recommendedName>
</protein>
<feature type="compositionally biased region" description="Low complexity" evidence="1">
    <location>
        <begin position="219"/>
        <end position="231"/>
    </location>
</feature>
<dbReference type="InterPro" id="IPR010994">
    <property type="entry name" value="RuvA_2-like"/>
</dbReference>
<sequence length="294" mass="29862">MVFSRGFARARRQEARHRWDALFPASQGSEEPLLDLAGPVDTEPLRVVADAGGPRDSPPRNAGPRLGLSPRLGAVVAGLLAVSCVVWWAFSGAAQPDVRPVTDVGTAPTPAVHSSGTPEDRDTDSAPTAAGPTVHVAGAVAVPGIYHLAPGARVYEAIAAAGGAAPGADVDRLNLAASVDDGTRLRVPFRDEPQGSDTDSYAGSGAAAPSETPGSSRQTAGGSATPAGAGTRVNINTATVQELGTLPRVGPVLAQRIVDYRAAHGRFSAPEDLDAVSGIGPKMLESLLPLVTVG</sequence>
<dbReference type="SMART" id="SM00278">
    <property type="entry name" value="HhH1"/>
    <property type="match status" value="2"/>
</dbReference>
<dbReference type="Gene3D" id="3.10.560.10">
    <property type="entry name" value="Outer membrane lipoprotein wza domain like"/>
    <property type="match status" value="1"/>
</dbReference>
<evidence type="ECO:0000313" key="3">
    <source>
        <dbReference type="EMBL" id="BCT76313.1"/>
    </source>
</evidence>
<feature type="domain" description="Helix-hairpin-helix DNA-binding motif class 1" evidence="2">
    <location>
        <begin position="241"/>
        <end position="260"/>
    </location>
</feature>
<feature type="compositionally biased region" description="Basic and acidic residues" evidence="1">
    <location>
        <begin position="184"/>
        <end position="193"/>
    </location>
</feature>
<dbReference type="Gene3D" id="1.10.150.320">
    <property type="entry name" value="Photosystem II 12 kDa extrinsic protein"/>
    <property type="match status" value="1"/>
</dbReference>
<dbReference type="Proteomes" id="UP001319861">
    <property type="component" value="Chromosome"/>
</dbReference>
<feature type="region of interest" description="Disordered" evidence="1">
    <location>
        <begin position="184"/>
        <end position="232"/>
    </location>
</feature>
<dbReference type="PANTHER" id="PTHR21180:SF32">
    <property type="entry name" value="ENDONUCLEASE_EXONUCLEASE_PHOSPHATASE FAMILY DOMAIN-CONTAINING PROTEIN 1"/>
    <property type="match status" value="1"/>
</dbReference>
<feature type="region of interest" description="Disordered" evidence="1">
    <location>
        <begin position="101"/>
        <end position="131"/>
    </location>
</feature>
<dbReference type="PANTHER" id="PTHR21180">
    <property type="entry name" value="ENDONUCLEASE/EXONUCLEASE/PHOSPHATASE FAMILY DOMAIN-CONTAINING PROTEIN 1"/>
    <property type="match status" value="1"/>
</dbReference>
<reference evidence="3 4" key="1">
    <citation type="journal article" date="2021" name="J. Biosci. Bioeng.">
        <title>Identification and characterization of a chc gene cluster responsible for the aromatization pathway of cyclohexanecarboxylate degradation in Sinomonas cyclohexanicum ATCC 51369.</title>
        <authorList>
            <person name="Yamamoto T."/>
            <person name="Hasegawa Y."/>
            <person name="Lau P.C.K."/>
            <person name="Iwaki H."/>
        </authorList>
    </citation>
    <scope>NUCLEOTIDE SEQUENCE [LARGE SCALE GENOMIC DNA]</scope>
    <source>
        <strain evidence="3 4">ATCC 51369</strain>
    </source>
</reference>
<dbReference type="SUPFAM" id="SSF47781">
    <property type="entry name" value="RuvA domain 2-like"/>
    <property type="match status" value="1"/>
</dbReference>
<dbReference type="Pfam" id="PF12836">
    <property type="entry name" value="HHH_3"/>
    <property type="match status" value="1"/>
</dbReference>
<dbReference type="EMBL" id="AP024525">
    <property type="protein sequence ID" value="BCT76313.1"/>
    <property type="molecule type" value="Genomic_DNA"/>
</dbReference>
<evidence type="ECO:0000259" key="2">
    <source>
        <dbReference type="SMART" id="SM00278"/>
    </source>
</evidence>
<name>A0ABM7PVT4_SINCY</name>
<dbReference type="RefSeq" id="WP_229229157.1">
    <property type="nucleotide sequence ID" value="NZ_AP024525.1"/>
</dbReference>